<proteinExistence type="inferred from homology"/>
<keyword evidence="6 7" id="KW-0472">Membrane</keyword>
<dbReference type="AlphaFoldDB" id="A0A9E8ZFL4"/>
<evidence type="ECO:0000256" key="1">
    <source>
        <dbReference type="ARBA" id="ARBA00004651"/>
    </source>
</evidence>
<evidence type="ECO:0000256" key="4">
    <source>
        <dbReference type="ARBA" id="ARBA00022692"/>
    </source>
</evidence>
<protein>
    <submittedName>
        <fullName evidence="8">DoxX family protein</fullName>
    </submittedName>
</protein>
<feature type="transmembrane region" description="Helical" evidence="7">
    <location>
        <begin position="117"/>
        <end position="139"/>
    </location>
</feature>
<dbReference type="PANTHER" id="PTHR33452:SF1">
    <property type="entry name" value="INNER MEMBRANE PROTEIN YPHA-RELATED"/>
    <property type="match status" value="1"/>
</dbReference>
<sequence length="175" mass="18713">MAQRLTTLATAVLRPNLTPNYWSQAAWTILRVVAGVVMIHNGLDKLGNIESFAQAYVEVIGLPFPIFFSYVAAYTELIGAPLLALGLFTRPAAAGLFSTMLVAMYHHVKVAGLSIPYLELSMLYAACFLFFLINGAGLFSVDALLGGWLNAAIGTPSVASATLAMTEAQEVAVER</sequence>
<dbReference type="EMBL" id="CP113797">
    <property type="protein sequence ID" value="WAL61926.1"/>
    <property type="molecule type" value="Genomic_DNA"/>
</dbReference>
<dbReference type="Proteomes" id="UP001163152">
    <property type="component" value="Chromosome"/>
</dbReference>
<organism evidence="8 9">
    <name type="scientific">Thermocoleostomius sinensis A174</name>
    <dbReference type="NCBI Taxonomy" id="2016057"/>
    <lineage>
        <taxon>Bacteria</taxon>
        <taxon>Bacillati</taxon>
        <taxon>Cyanobacteriota</taxon>
        <taxon>Cyanophyceae</taxon>
        <taxon>Oculatellales</taxon>
        <taxon>Oculatellaceae</taxon>
        <taxon>Thermocoleostomius</taxon>
    </lineage>
</organism>
<gene>
    <name evidence="8" type="ORF">OXH18_08060</name>
</gene>
<evidence type="ECO:0000256" key="7">
    <source>
        <dbReference type="SAM" id="Phobius"/>
    </source>
</evidence>
<keyword evidence="5 7" id="KW-1133">Transmembrane helix</keyword>
<feature type="transmembrane region" description="Helical" evidence="7">
    <location>
        <begin position="80"/>
        <end position="105"/>
    </location>
</feature>
<dbReference type="KEGG" id="tsin:OXH18_08060"/>
<dbReference type="InterPro" id="IPR051907">
    <property type="entry name" value="DoxX-like_oxidoreductase"/>
</dbReference>
<evidence type="ECO:0000256" key="3">
    <source>
        <dbReference type="ARBA" id="ARBA00022475"/>
    </source>
</evidence>
<name>A0A9E8ZFL4_9CYAN</name>
<keyword evidence="9" id="KW-1185">Reference proteome</keyword>
<dbReference type="Pfam" id="PF07681">
    <property type="entry name" value="DoxX"/>
    <property type="match status" value="1"/>
</dbReference>
<dbReference type="PANTHER" id="PTHR33452">
    <property type="entry name" value="OXIDOREDUCTASE CATD-RELATED"/>
    <property type="match status" value="1"/>
</dbReference>
<reference evidence="8" key="1">
    <citation type="submission" date="2022-12" db="EMBL/GenBank/DDBJ databases">
        <title>Polyphasic identification of a Novel Hot-Spring Cyanobacterium Ocullathermofonsia sinensis gen nov. sp. nov. and Genomic Insights on its Adaptations to the Thermal Habitat.</title>
        <authorList>
            <person name="Daroch M."/>
            <person name="Tang J."/>
            <person name="Jiang Y."/>
        </authorList>
    </citation>
    <scope>NUCLEOTIDE SEQUENCE</scope>
    <source>
        <strain evidence="8">PKUAC-SCTA174</strain>
    </source>
</reference>
<evidence type="ECO:0000256" key="2">
    <source>
        <dbReference type="ARBA" id="ARBA00006679"/>
    </source>
</evidence>
<evidence type="ECO:0000256" key="5">
    <source>
        <dbReference type="ARBA" id="ARBA00022989"/>
    </source>
</evidence>
<keyword evidence="3" id="KW-1003">Cell membrane</keyword>
<evidence type="ECO:0000256" key="6">
    <source>
        <dbReference type="ARBA" id="ARBA00023136"/>
    </source>
</evidence>
<dbReference type="InterPro" id="IPR032808">
    <property type="entry name" value="DoxX"/>
</dbReference>
<feature type="transmembrane region" description="Helical" evidence="7">
    <location>
        <begin position="25"/>
        <end position="43"/>
    </location>
</feature>
<dbReference type="RefSeq" id="WP_268611997.1">
    <property type="nucleotide sequence ID" value="NZ_CP113797.1"/>
</dbReference>
<feature type="transmembrane region" description="Helical" evidence="7">
    <location>
        <begin position="55"/>
        <end position="74"/>
    </location>
</feature>
<evidence type="ECO:0000313" key="9">
    <source>
        <dbReference type="Proteomes" id="UP001163152"/>
    </source>
</evidence>
<accession>A0A9E8ZFL4</accession>
<comment type="similarity">
    <text evidence="2">Belongs to the DoxX family.</text>
</comment>
<comment type="subcellular location">
    <subcellularLocation>
        <location evidence="1">Cell membrane</location>
        <topology evidence="1">Multi-pass membrane protein</topology>
    </subcellularLocation>
</comment>
<keyword evidence="4 7" id="KW-0812">Transmembrane</keyword>
<dbReference type="GO" id="GO:0005886">
    <property type="term" value="C:plasma membrane"/>
    <property type="evidence" value="ECO:0007669"/>
    <property type="project" value="UniProtKB-SubCell"/>
</dbReference>
<evidence type="ECO:0000313" key="8">
    <source>
        <dbReference type="EMBL" id="WAL61926.1"/>
    </source>
</evidence>